<dbReference type="GO" id="GO:1901982">
    <property type="term" value="F:maltose binding"/>
    <property type="evidence" value="ECO:0007669"/>
    <property type="project" value="TreeGrafter"/>
</dbReference>
<keyword evidence="6" id="KW-1185">Reference proteome</keyword>
<gene>
    <name evidence="5" type="ORF">SAMN05421659_10250</name>
</gene>
<evidence type="ECO:0000256" key="1">
    <source>
        <dbReference type="ARBA" id="ARBA00008520"/>
    </source>
</evidence>
<dbReference type="EMBL" id="FOJI01000002">
    <property type="protein sequence ID" value="SEV90694.1"/>
    <property type="molecule type" value="Genomic_DNA"/>
</dbReference>
<feature type="chain" id="PRO_5039054305" evidence="4">
    <location>
        <begin position="24"/>
        <end position="420"/>
    </location>
</feature>
<name>A0A1I0MR82_9FIRM</name>
<evidence type="ECO:0000313" key="6">
    <source>
        <dbReference type="Proteomes" id="UP000199701"/>
    </source>
</evidence>
<evidence type="ECO:0000256" key="2">
    <source>
        <dbReference type="ARBA" id="ARBA00022448"/>
    </source>
</evidence>
<proteinExistence type="inferred from homology"/>
<dbReference type="SUPFAM" id="SSF53850">
    <property type="entry name" value="Periplasmic binding protein-like II"/>
    <property type="match status" value="1"/>
</dbReference>
<accession>A0A1I0MR82</accession>
<organism evidence="5 6">
    <name type="scientific">[Clostridium] fimetarium</name>
    <dbReference type="NCBI Taxonomy" id="99656"/>
    <lineage>
        <taxon>Bacteria</taxon>
        <taxon>Bacillati</taxon>
        <taxon>Bacillota</taxon>
        <taxon>Clostridia</taxon>
        <taxon>Lachnospirales</taxon>
        <taxon>Lachnospiraceae</taxon>
    </lineage>
</organism>
<dbReference type="GO" id="GO:0042956">
    <property type="term" value="P:maltodextrin transmembrane transport"/>
    <property type="evidence" value="ECO:0007669"/>
    <property type="project" value="TreeGrafter"/>
</dbReference>
<dbReference type="GO" id="GO:0015768">
    <property type="term" value="P:maltose transport"/>
    <property type="evidence" value="ECO:0007669"/>
    <property type="project" value="TreeGrafter"/>
</dbReference>
<dbReference type="GO" id="GO:0055052">
    <property type="term" value="C:ATP-binding cassette (ABC) transporter complex, substrate-binding subunit-containing"/>
    <property type="evidence" value="ECO:0007669"/>
    <property type="project" value="TreeGrafter"/>
</dbReference>
<evidence type="ECO:0000256" key="4">
    <source>
        <dbReference type="SAM" id="SignalP"/>
    </source>
</evidence>
<dbReference type="PROSITE" id="PS51257">
    <property type="entry name" value="PROKAR_LIPOPROTEIN"/>
    <property type="match status" value="1"/>
</dbReference>
<reference evidence="5 6" key="1">
    <citation type="submission" date="2016-10" db="EMBL/GenBank/DDBJ databases">
        <authorList>
            <person name="de Groot N.N."/>
        </authorList>
    </citation>
    <scope>NUCLEOTIDE SEQUENCE [LARGE SCALE GENOMIC DNA]</scope>
    <source>
        <strain evidence="5 6">DSM 9179</strain>
    </source>
</reference>
<dbReference type="STRING" id="99656.SAMN05421659_10250"/>
<dbReference type="PANTHER" id="PTHR30061">
    <property type="entry name" value="MALTOSE-BINDING PERIPLASMIC PROTEIN"/>
    <property type="match status" value="1"/>
</dbReference>
<dbReference type="AlphaFoldDB" id="A0A1I0MR82"/>
<feature type="signal peptide" evidence="4">
    <location>
        <begin position="1"/>
        <end position="23"/>
    </location>
</feature>
<evidence type="ECO:0000256" key="3">
    <source>
        <dbReference type="ARBA" id="ARBA00022729"/>
    </source>
</evidence>
<evidence type="ECO:0000313" key="5">
    <source>
        <dbReference type="EMBL" id="SEV90694.1"/>
    </source>
</evidence>
<keyword evidence="2" id="KW-0813">Transport</keyword>
<dbReference type="Proteomes" id="UP000199701">
    <property type="component" value="Unassembled WGS sequence"/>
</dbReference>
<dbReference type="PANTHER" id="PTHR30061:SF50">
    <property type="entry name" value="MALTOSE_MALTODEXTRIN-BINDING PERIPLASMIC PROTEIN"/>
    <property type="match status" value="1"/>
</dbReference>
<comment type="similarity">
    <text evidence="1">Belongs to the bacterial solute-binding protein 1 family.</text>
</comment>
<keyword evidence="3 4" id="KW-0732">Signal</keyword>
<sequence>MVSVVRKITVLLLVAVMVTSCVACSSPSTGQETKDDVQQEVTLNLWYTDNGLTDYLLQVAKEYHESNQLVTIVPTVVAPEEYLENLYNGSIKEQNATDLFMLSSDNLEKAYLMGLVASNDTYKATYTDAVYGKAGIAASSYDNKLLGYPLTFNTTVMVYNSKYAKAVNTFTDLTNYNNSYQHTDENAEVEYIVKWDVANLFTNYAFLGSYMNIGGASSDDKSVFQLNANSMKACLGEYLKFKTDYGIITDPTSSPLSCMTLFRNNKLIYTLANTSELKNINDSGVQYGICKIPDLTSSLKTNALSTTQMMVVNPYSKNVAAAKSAAKAMTYDYANEFYKLAGNASARSDLDNYPSPEYSNLYNIYSNSIVKAQFINIGDFYLNLEIMLHQVWNGTSIEDSFNTLNNYVTTQLMPKTTSSK</sequence>
<protein>
    <submittedName>
        <fullName evidence="5">Maltose-binding protein MalE</fullName>
    </submittedName>
</protein>
<dbReference type="Gene3D" id="3.40.190.10">
    <property type="entry name" value="Periplasmic binding protein-like II"/>
    <property type="match status" value="2"/>
</dbReference>
<dbReference type="RefSeq" id="WP_092450336.1">
    <property type="nucleotide sequence ID" value="NZ_FOJI01000002.1"/>
</dbReference>